<reference evidence="1" key="1">
    <citation type="journal article" date="2014" name="Front. Microbiol.">
        <title>High frequency of phylogenetically diverse reductive dehalogenase-homologous genes in deep subseafloor sedimentary metagenomes.</title>
        <authorList>
            <person name="Kawai M."/>
            <person name="Futagami T."/>
            <person name="Toyoda A."/>
            <person name="Takaki Y."/>
            <person name="Nishi S."/>
            <person name="Hori S."/>
            <person name="Arai W."/>
            <person name="Tsubouchi T."/>
            <person name="Morono Y."/>
            <person name="Uchiyama I."/>
            <person name="Ito T."/>
            <person name="Fujiyama A."/>
            <person name="Inagaki F."/>
            <person name="Takami H."/>
        </authorList>
    </citation>
    <scope>NUCLEOTIDE SEQUENCE</scope>
    <source>
        <strain evidence="1">Expedition CK06-06</strain>
    </source>
</reference>
<proteinExistence type="predicted"/>
<dbReference type="EMBL" id="BARW01012912">
    <property type="protein sequence ID" value="GAI74315.1"/>
    <property type="molecule type" value="Genomic_DNA"/>
</dbReference>
<comment type="caution">
    <text evidence="1">The sequence shown here is derived from an EMBL/GenBank/DDBJ whole genome shotgun (WGS) entry which is preliminary data.</text>
</comment>
<sequence>MREASKQIDISEQKKLNSINSSKNCLDAGGLPPFCAGNSRSYSSDLHSEHHQSRQLAITEKLLNSFKTPESSPEGVYIYTVNIQKFKKDVQSTLFSQKPTNAEMLHKNYPNIMFFDSAWKLLDPSTW</sequence>
<feature type="non-terminal residue" evidence="1">
    <location>
        <position position="127"/>
    </location>
</feature>
<organism evidence="1">
    <name type="scientific">marine sediment metagenome</name>
    <dbReference type="NCBI Taxonomy" id="412755"/>
    <lineage>
        <taxon>unclassified sequences</taxon>
        <taxon>metagenomes</taxon>
        <taxon>ecological metagenomes</taxon>
    </lineage>
</organism>
<accession>X1SFW5</accession>
<protein>
    <submittedName>
        <fullName evidence="1">Uncharacterized protein</fullName>
    </submittedName>
</protein>
<gene>
    <name evidence="1" type="ORF">S12H4_24023</name>
</gene>
<name>X1SFW5_9ZZZZ</name>
<evidence type="ECO:0000313" key="1">
    <source>
        <dbReference type="EMBL" id="GAI74315.1"/>
    </source>
</evidence>
<dbReference type="AlphaFoldDB" id="X1SFW5"/>